<dbReference type="AlphaFoldDB" id="A0A016VQ99"/>
<protein>
    <submittedName>
        <fullName evidence="2">Uncharacterized protein</fullName>
    </submittedName>
</protein>
<dbReference type="Proteomes" id="UP000024635">
    <property type="component" value="Unassembled WGS sequence"/>
</dbReference>
<name>A0A016VQ99_9BILA</name>
<organism evidence="2 3">
    <name type="scientific">Ancylostoma ceylanicum</name>
    <dbReference type="NCBI Taxonomy" id="53326"/>
    <lineage>
        <taxon>Eukaryota</taxon>
        <taxon>Metazoa</taxon>
        <taxon>Ecdysozoa</taxon>
        <taxon>Nematoda</taxon>
        <taxon>Chromadorea</taxon>
        <taxon>Rhabditida</taxon>
        <taxon>Rhabditina</taxon>
        <taxon>Rhabditomorpha</taxon>
        <taxon>Strongyloidea</taxon>
        <taxon>Ancylostomatidae</taxon>
        <taxon>Ancylostomatinae</taxon>
        <taxon>Ancylostoma</taxon>
    </lineage>
</organism>
<evidence type="ECO:0000313" key="2">
    <source>
        <dbReference type="EMBL" id="EYC29222.1"/>
    </source>
</evidence>
<proteinExistence type="predicted"/>
<evidence type="ECO:0000313" key="3">
    <source>
        <dbReference type="Proteomes" id="UP000024635"/>
    </source>
</evidence>
<sequence length="77" mass="8707">MLSIRLIFVRIILWRLNTMRNYQAPGLSSASYTTHVILPTSHPLLRVLSSFVSEHTAPSSYMFMLIVINGSLTANKE</sequence>
<accession>A0A016VQ99</accession>
<feature type="chain" id="PRO_5001489795" evidence="1">
    <location>
        <begin position="19"/>
        <end position="77"/>
    </location>
</feature>
<comment type="caution">
    <text evidence="2">The sequence shown here is derived from an EMBL/GenBank/DDBJ whole genome shotgun (WGS) entry which is preliminary data.</text>
</comment>
<gene>
    <name evidence="2" type="primary">Acey_s0006.g2850</name>
    <name evidence="2" type="ORF">Y032_0006g2850</name>
</gene>
<dbReference type="EMBL" id="JARK01001342">
    <property type="protein sequence ID" value="EYC29222.1"/>
    <property type="molecule type" value="Genomic_DNA"/>
</dbReference>
<keyword evidence="3" id="KW-1185">Reference proteome</keyword>
<keyword evidence="1" id="KW-0732">Signal</keyword>
<reference evidence="3" key="1">
    <citation type="journal article" date="2015" name="Nat. Genet.">
        <title>The genome and transcriptome of the zoonotic hookworm Ancylostoma ceylanicum identify infection-specific gene families.</title>
        <authorList>
            <person name="Schwarz E.M."/>
            <person name="Hu Y."/>
            <person name="Antoshechkin I."/>
            <person name="Miller M.M."/>
            <person name="Sternberg P.W."/>
            <person name="Aroian R.V."/>
        </authorList>
    </citation>
    <scope>NUCLEOTIDE SEQUENCE</scope>
    <source>
        <strain evidence="3">HY135</strain>
    </source>
</reference>
<evidence type="ECO:0000256" key="1">
    <source>
        <dbReference type="SAM" id="SignalP"/>
    </source>
</evidence>
<feature type="signal peptide" evidence="1">
    <location>
        <begin position="1"/>
        <end position="18"/>
    </location>
</feature>